<name>A0A914WPN3_9BILA</name>
<accession>A0A914WPN3</accession>
<reference evidence="2" key="1">
    <citation type="submission" date="2022-11" db="UniProtKB">
        <authorList>
            <consortium name="WormBaseParasite"/>
        </authorList>
    </citation>
    <scope>IDENTIFICATION</scope>
</reference>
<sequence length="110" mass="12384">MLHLIFKLEIPSILLTDSGNNLLDWDNELNMFPNLDTALMPLQVVGVEIESTAGSSHHLFMLLEVFIHQFLHLPSYAVTGIPGNNLFADMPPPGGRHPHPMMFIVTQRNR</sequence>
<dbReference type="WBParaSite" id="PSAMB.scaffold481size49801.g6192.t1">
    <property type="protein sequence ID" value="PSAMB.scaffold481size49801.g6192.t1"/>
    <property type="gene ID" value="PSAMB.scaffold481size49801.g6192"/>
</dbReference>
<organism evidence="1 2">
    <name type="scientific">Plectus sambesii</name>
    <dbReference type="NCBI Taxonomy" id="2011161"/>
    <lineage>
        <taxon>Eukaryota</taxon>
        <taxon>Metazoa</taxon>
        <taxon>Ecdysozoa</taxon>
        <taxon>Nematoda</taxon>
        <taxon>Chromadorea</taxon>
        <taxon>Plectida</taxon>
        <taxon>Plectina</taxon>
        <taxon>Plectoidea</taxon>
        <taxon>Plectidae</taxon>
        <taxon>Plectus</taxon>
    </lineage>
</organism>
<dbReference type="AlphaFoldDB" id="A0A914WPN3"/>
<proteinExistence type="predicted"/>
<keyword evidence="1" id="KW-1185">Reference proteome</keyword>
<dbReference type="Proteomes" id="UP000887566">
    <property type="component" value="Unplaced"/>
</dbReference>
<evidence type="ECO:0000313" key="1">
    <source>
        <dbReference type="Proteomes" id="UP000887566"/>
    </source>
</evidence>
<protein>
    <submittedName>
        <fullName evidence="2">Uncharacterized protein</fullName>
    </submittedName>
</protein>
<evidence type="ECO:0000313" key="2">
    <source>
        <dbReference type="WBParaSite" id="PSAMB.scaffold481size49801.g6192.t1"/>
    </source>
</evidence>